<name>A0ACB7CEF4_9ASCO</name>
<accession>A0ACB7CEF4</accession>
<evidence type="ECO:0000313" key="1">
    <source>
        <dbReference type="EMBL" id="KAG4305968.1"/>
    </source>
</evidence>
<sequence>MDQLKKTLIQRTRLRLAETWLSRIQVLSIWLDQISAQEIIDDDANELIIDHSSVESSAVDEGRSKRLCTTNLSTDGDTFHKSSGTHVSLSALRIGQARVKRECFRILSACDETRVLVNLRFLDVPSHTIKTLEDLLSELLQAQTACTTIRASITQYALSRAKALRKSQVVTTTDFTGNAAKETAIAVQEIDDEARFLLFQHFAQLQRRSSVSPLFEAGSGTASSVSCPPSPKLLDTLIVDAPNTPITPFTNRDSGSATENTSPLELYCQEEKEFCVLAGTKSRETPSPLTLSQEHEQLSPKVLHCVPSEESQEESSPLLVESMVLSRETALSPEKGAESSANRGRPAACLFVASLSSSRTDEQLCASVTNHFRKWGNLLNVKVLKDWMQRPYSFVQFENFDDAKRALREAHNTVIDGRHIRVEKARVNRTLYISRIGHPLEEHDVRSLLEPYGEIEDIVIPSSSNNAFRNNAGKCCFARFAFRDDAIQAFSSLRRNGNWIVEWAQNLDQNNSQAPVIPVDKTSIFVGQLNPSLVTRESLLNRFKKYGEIIECSLVNKPNSNRTAFAFLQFNSIASASAAVENENNSNFLDRVIRVQFRELHDKIDLSAYDMRSMPSINSQAQFGCKFPLSVPFIPRLRSKSNDFSSLVNRGPVYGQDSPNVQGYYPGMAGHSLPMDAFVAAYRAALAATSPINQPSVITPQNGYSGNIQVPYPTAPVGLANHVNPNSTSPGYNNQHLLVNIHQNPNIVPAPFYYYGGINVSYQNMPSNSSLNQDNLVSSQDRSKGNNVSPPFLSHWGALVPTFVHGPTTPSMQPSVSLPGHSFAQHQDSLNRVYHFPEGIVNNAMHPVWDPSFGCYRFDNQCSPEVPAFSVQVPALQDNPGSGFPIYGEPFGHSADQSACPSYSLNQSTVNGGIAA</sequence>
<proteinExistence type="predicted"/>
<reference evidence="1 2" key="1">
    <citation type="journal article" date="2021" name="Commun. Biol.">
        <title>Genomic insights into the host specific adaptation of the Pneumocystis genus.</title>
        <authorList>
            <person name="Cisse O.H."/>
            <person name="Ma L."/>
            <person name="Dekker J.P."/>
            <person name="Khil P.P."/>
            <person name="Youn J.-H."/>
            <person name="Brenchley J.M."/>
            <person name="Blair R."/>
            <person name="Pahar B."/>
            <person name="Chabe M."/>
            <person name="Van Rompay K.K.A."/>
            <person name="Keesler R."/>
            <person name="Sukura A."/>
            <person name="Hirsch V."/>
            <person name="Kutty G."/>
            <person name="Liu Y."/>
            <person name="Peng L."/>
            <person name="Chen J."/>
            <person name="Song J."/>
            <person name="Weissenbacher-Lang C."/>
            <person name="Xu J."/>
            <person name="Upham N.S."/>
            <person name="Stajich J.E."/>
            <person name="Cuomo C.A."/>
            <person name="Cushion M.T."/>
            <person name="Kovacs J.A."/>
        </authorList>
    </citation>
    <scope>NUCLEOTIDE SEQUENCE [LARGE SCALE GENOMIC DNA]</scope>
    <source>
        <strain evidence="1 2">RABM</strain>
    </source>
</reference>
<comment type="caution">
    <text evidence="1">The sequence shown here is derived from an EMBL/GenBank/DDBJ whole genome shotgun (WGS) entry which is preliminary data.</text>
</comment>
<organism evidence="1 2">
    <name type="scientific">Pneumocystis oryctolagi</name>
    <dbReference type="NCBI Taxonomy" id="42067"/>
    <lineage>
        <taxon>Eukaryota</taxon>
        <taxon>Fungi</taxon>
        <taxon>Dikarya</taxon>
        <taxon>Ascomycota</taxon>
        <taxon>Taphrinomycotina</taxon>
        <taxon>Pneumocystomycetes</taxon>
        <taxon>Pneumocystaceae</taxon>
        <taxon>Pneumocystis</taxon>
    </lineage>
</organism>
<gene>
    <name evidence="1" type="ORF">PORY_000878</name>
</gene>
<protein>
    <submittedName>
        <fullName evidence="1">Uncharacterized protein</fullName>
    </submittedName>
</protein>
<keyword evidence="2" id="KW-1185">Reference proteome</keyword>
<evidence type="ECO:0000313" key="2">
    <source>
        <dbReference type="Proteomes" id="UP000768646"/>
    </source>
</evidence>
<dbReference type="EMBL" id="JABTEG010000002">
    <property type="protein sequence ID" value="KAG4305968.1"/>
    <property type="molecule type" value="Genomic_DNA"/>
</dbReference>
<dbReference type="Proteomes" id="UP000768646">
    <property type="component" value="Unassembled WGS sequence"/>
</dbReference>